<dbReference type="AlphaFoldDB" id="A0A6B3RVZ6"/>
<comment type="caution">
    <text evidence="3">The sequence shown here is derived from an EMBL/GenBank/DDBJ whole genome shotgun (WGS) entry which is preliminary data.</text>
</comment>
<dbReference type="InterPro" id="IPR004843">
    <property type="entry name" value="Calcineurin-like_PHP"/>
</dbReference>
<proteinExistence type="predicted"/>
<dbReference type="InterPro" id="IPR029052">
    <property type="entry name" value="Metallo-depent_PP-like"/>
</dbReference>
<protein>
    <submittedName>
        <fullName evidence="3">Metallophosphoesterase</fullName>
    </submittedName>
</protein>
<dbReference type="RefSeq" id="WP_164612885.1">
    <property type="nucleotide sequence ID" value="NZ_JAAIKE010000004.1"/>
</dbReference>
<dbReference type="GO" id="GO:0016787">
    <property type="term" value="F:hydrolase activity"/>
    <property type="evidence" value="ECO:0007669"/>
    <property type="project" value="InterPro"/>
</dbReference>
<sequence>MHRFAVVSDPHIHALFPDYGVEGVRFQGRAGACVRSRRDSVESTRIFNESGLALTAALEACAAQGIRTVLIPGDLTDDGQAPSMEAALALLVDYGTRHDMRFFLCPGNHDAYGMSGRPHTKAFLTGSGGSVTVSSRPEDAGKPAGGETVHDPRMGCGSYVGLAEAWRAHGLMRDPRDLHWESPFGPDDSPASRMHDMTAADGRTTHRQIDLSYLVEPEPGLWLVSIDANVFEPRSGRPDNTQPDAFEDSTNAGWNALVRLKPFLLDWMADVARRAQDLGKTLICFSHYPVADVLRGTLEAERALFGQSTGVRRNPTPATTARVAATGIGRHFSGHLHYHATARAAEGGPALVNHAVPSPVAFPPAFLLASATPATLTTTPQVIDFAGFDAFFRFYGKGGEAPDWLEAATYPEFLYRHIGAQVRHRFLPNDWPQDLRACLEGRSTGDLVALARRDAPADAADPSLPKGGAGLPVTRLLTDWYALRSAGELARPFLTDDALRDYSALIAAYAGRHWADPTSVQARIQIFVHMLAQMLADAGIAPEDAA</sequence>
<dbReference type="Gene3D" id="3.60.21.10">
    <property type="match status" value="2"/>
</dbReference>
<evidence type="ECO:0000259" key="2">
    <source>
        <dbReference type="Pfam" id="PF00149"/>
    </source>
</evidence>
<organism evidence="3 4">
    <name type="scientific">Pseudotabrizicola algicola</name>
    <dbReference type="NCBI Taxonomy" id="2709381"/>
    <lineage>
        <taxon>Bacteria</taxon>
        <taxon>Pseudomonadati</taxon>
        <taxon>Pseudomonadota</taxon>
        <taxon>Alphaproteobacteria</taxon>
        <taxon>Rhodobacterales</taxon>
        <taxon>Paracoccaceae</taxon>
        <taxon>Pseudotabrizicola</taxon>
    </lineage>
</organism>
<feature type="region of interest" description="Disordered" evidence="1">
    <location>
        <begin position="127"/>
        <end position="152"/>
    </location>
</feature>
<name>A0A6B3RVZ6_9RHOB</name>
<accession>A0A6B3RVZ6</accession>
<evidence type="ECO:0000313" key="4">
    <source>
        <dbReference type="Proteomes" id="UP000481421"/>
    </source>
</evidence>
<dbReference type="EMBL" id="JAAIKE010000004">
    <property type="protein sequence ID" value="NEX47292.1"/>
    <property type="molecule type" value="Genomic_DNA"/>
</dbReference>
<dbReference type="Pfam" id="PF00149">
    <property type="entry name" value="Metallophos"/>
    <property type="match status" value="1"/>
</dbReference>
<evidence type="ECO:0000313" key="3">
    <source>
        <dbReference type="EMBL" id="NEX47292.1"/>
    </source>
</evidence>
<gene>
    <name evidence="3" type="ORF">G3572_13840</name>
</gene>
<feature type="domain" description="Calcineurin-like phosphoesterase" evidence="2">
    <location>
        <begin position="3"/>
        <end position="113"/>
    </location>
</feature>
<dbReference type="SUPFAM" id="SSF56300">
    <property type="entry name" value="Metallo-dependent phosphatases"/>
    <property type="match status" value="1"/>
</dbReference>
<reference evidence="3 4" key="1">
    <citation type="submission" date="2020-02" db="EMBL/GenBank/DDBJ databases">
        <title>Rhodobacter algicola sp. nov., isolated from microalga culture.</title>
        <authorList>
            <person name="Park C.-Y."/>
        </authorList>
    </citation>
    <scope>NUCLEOTIDE SEQUENCE [LARGE SCALE GENOMIC DNA]</scope>
    <source>
        <strain evidence="3 4">ETT8</strain>
    </source>
</reference>
<keyword evidence="4" id="KW-1185">Reference proteome</keyword>
<evidence type="ECO:0000256" key="1">
    <source>
        <dbReference type="SAM" id="MobiDB-lite"/>
    </source>
</evidence>
<dbReference type="Proteomes" id="UP000481421">
    <property type="component" value="Unassembled WGS sequence"/>
</dbReference>